<dbReference type="Proteomes" id="UP000326912">
    <property type="component" value="Unassembled WGS sequence"/>
</dbReference>
<evidence type="ECO:0000256" key="1">
    <source>
        <dbReference type="SAM" id="MobiDB-lite"/>
    </source>
</evidence>
<evidence type="ECO:0000313" key="2">
    <source>
        <dbReference type="EMBL" id="GER90714.1"/>
    </source>
</evidence>
<organism evidence="2 3">
    <name type="scientific">Dictyobacter vulcani</name>
    <dbReference type="NCBI Taxonomy" id="2607529"/>
    <lineage>
        <taxon>Bacteria</taxon>
        <taxon>Bacillati</taxon>
        <taxon>Chloroflexota</taxon>
        <taxon>Ktedonobacteria</taxon>
        <taxon>Ktedonobacterales</taxon>
        <taxon>Dictyobacteraceae</taxon>
        <taxon>Dictyobacter</taxon>
    </lineage>
</organism>
<proteinExistence type="predicted"/>
<dbReference type="AlphaFoldDB" id="A0A5J4KN11"/>
<protein>
    <submittedName>
        <fullName evidence="2">Uncharacterized protein</fullName>
    </submittedName>
</protein>
<comment type="caution">
    <text evidence="2">The sequence shown here is derived from an EMBL/GenBank/DDBJ whole genome shotgun (WGS) entry which is preliminary data.</text>
</comment>
<keyword evidence="3" id="KW-1185">Reference proteome</keyword>
<feature type="compositionally biased region" description="Polar residues" evidence="1">
    <location>
        <begin position="1"/>
        <end position="14"/>
    </location>
</feature>
<reference evidence="2 3" key="1">
    <citation type="submission" date="2019-10" db="EMBL/GenBank/DDBJ databases">
        <title>Dictyobacter vulcani sp. nov., within the class Ktedonobacteria, isolated from soil of volcanic Mt. Zao.</title>
        <authorList>
            <person name="Zheng Y."/>
            <person name="Wang C.M."/>
            <person name="Sakai Y."/>
            <person name="Abe K."/>
            <person name="Yokota A."/>
            <person name="Yabe S."/>
        </authorList>
    </citation>
    <scope>NUCLEOTIDE SEQUENCE [LARGE SCALE GENOMIC DNA]</scope>
    <source>
        <strain evidence="2 3">W12</strain>
    </source>
</reference>
<evidence type="ECO:0000313" key="3">
    <source>
        <dbReference type="Proteomes" id="UP000326912"/>
    </source>
</evidence>
<accession>A0A5J4KN11</accession>
<sequence>MHTTGGCPPNTNTLAEREPFAVSAPSNHPTNDFMTRNKGIDRVSPIIIENRDVGMAESTVFYGDLHLIWTKLACFVFVGNEVLFGTMSGPGMYNGHIFHLIYVVCFYKESLK</sequence>
<dbReference type="EMBL" id="BKZW01000002">
    <property type="protein sequence ID" value="GER90714.1"/>
    <property type="molecule type" value="Genomic_DNA"/>
</dbReference>
<name>A0A5J4KN11_9CHLR</name>
<dbReference type="AntiFam" id="ANF00156">
    <property type="entry name" value="Shadow ORF (opposite yahK)"/>
</dbReference>
<feature type="region of interest" description="Disordered" evidence="1">
    <location>
        <begin position="1"/>
        <end position="37"/>
    </location>
</feature>
<gene>
    <name evidence="2" type="ORF">KDW_48760</name>
</gene>
<feature type="compositionally biased region" description="Polar residues" evidence="1">
    <location>
        <begin position="24"/>
        <end position="34"/>
    </location>
</feature>